<dbReference type="EMBL" id="CP027306">
    <property type="protein sequence ID" value="AXE82310.1"/>
    <property type="molecule type" value="Genomic_DNA"/>
</dbReference>
<reference evidence="1 2" key="1">
    <citation type="journal article" date="2018" name="Front. Microbiol.">
        <title>Genome Sequencing of Streptomyces atratus SCSIOZH16 and Activation Production of Nocardamine via Metabolic Engineering.</title>
        <authorList>
            <person name="Li Y."/>
            <person name="Zhang C."/>
            <person name="Liu C."/>
            <person name="Ju J."/>
            <person name="Ma J."/>
        </authorList>
    </citation>
    <scope>NUCLEOTIDE SEQUENCE [LARGE SCALE GENOMIC DNA]</scope>
    <source>
        <strain evidence="1 2">SCSIO_ZH16</strain>
    </source>
</reference>
<proteinExistence type="predicted"/>
<evidence type="ECO:0000313" key="2">
    <source>
        <dbReference type="Proteomes" id="UP000252698"/>
    </source>
</evidence>
<protein>
    <submittedName>
        <fullName evidence="1">Uncharacterized protein</fullName>
    </submittedName>
</protein>
<accession>A0A2Z5JPH1</accession>
<dbReference type="KEGG" id="sata:C5746_41875"/>
<gene>
    <name evidence="1" type="ORF">C5746_41875</name>
</gene>
<dbReference type="Proteomes" id="UP000252698">
    <property type="component" value="Chromosome"/>
</dbReference>
<name>A0A2Z5JPH1_STRAR</name>
<dbReference type="AlphaFoldDB" id="A0A2Z5JPH1"/>
<organism evidence="1 2">
    <name type="scientific">Streptomyces atratus</name>
    <dbReference type="NCBI Taxonomy" id="1893"/>
    <lineage>
        <taxon>Bacteria</taxon>
        <taxon>Bacillati</taxon>
        <taxon>Actinomycetota</taxon>
        <taxon>Actinomycetes</taxon>
        <taxon>Kitasatosporales</taxon>
        <taxon>Streptomycetaceae</taxon>
        <taxon>Streptomyces</taxon>
    </lineage>
</organism>
<sequence length="262" mass="28741">MGGRIAGTHALMCHCCLPCLGVDHETAAGLGAVPGAELMRPPRPTTIVTRTECTACLAARGAHRAVTASCTAEPGQRSAAPTIHPGGHMDLSRALAIFGKNDFGNVDWPYGVAVMRRPSKWSDERYREHVESREEAQQLVLEWAEKHGSKHNTIACCPYWLTRKVSRRCAPTSRGDRCTRYGSTPPDQHWLDHGSGWTLNGRPAAITSAPYGIDEGDHARLAHWTGQGMNVAYGEGWYGFITQQVVIWLPDRIPTVTPVRPR</sequence>
<evidence type="ECO:0000313" key="1">
    <source>
        <dbReference type="EMBL" id="AXE82310.1"/>
    </source>
</evidence>